<proteinExistence type="predicted"/>
<organism evidence="1 2">
    <name type="scientific">Pleurodeles waltl</name>
    <name type="common">Iberian ribbed newt</name>
    <dbReference type="NCBI Taxonomy" id="8319"/>
    <lineage>
        <taxon>Eukaryota</taxon>
        <taxon>Metazoa</taxon>
        <taxon>Chordata</taxon>
        <taxon>Craniata</taxon>
        <taxon>Vertebrata</taxon>
        <taxon>Euteleostomi</taxon>
        <taxon>Amphibia</taxon>
        <taxon>Batrachia</taxon>
        <taxon>Caudata</taxon>
        <taxon>Salamandroidea</taxon>
        <taxon>Salamandridae</taxon>
        <taxon>Pleurodelinae</taxon>
        <taxon>Pleurodeles</taxon>
    </lineage>
</organism>
<protein>
    <submittedName>
        <fullName evidence="1">Uncharacterized protein</fullName>
    </submittedName>
</protein>
<dbReference type="Gene3D" id="3.30.70.1820">
    <property type="entry name" value="L1 transposable element, RRM domain"/>
    <property type="match status" value="1"/>
</dbReference>
<dbReference type="Proteomes" id="UP001066276">
    <property type="component" value="Chromosome 10"/>
</dbReference>
<comment type="caution">
    <text evidence="1">The sequence shown here is derived from an EMBL/GenBank/DDBJ whole genome shotgun (WGS) entry which is preliminary data.</text>
</comment>
<dbReference type="EMBL" id="JANPWB010000014">
    <property type="protein sequence ID" value="KAJ1098912.1"/>
    <property type="molecule type" value="Genomic_DNA"/>
</dbReference>
<sequence>MLHCSHRLDSTDKRLDDLDLKVTQATTWSTELWNNQKKLTDLEDRRGKNNIKIFGTSEAEYAKKLQTFLPGVTELTFTPPLEFQRVHQKASCTAPRPIIANILRFQHVRAILSEVRHHSPYTYKDHRVTISTDFSYETYVIWKKVLGLTPCSPEALFTFCLAGASVYDCHCKWLH</sequence>
<name>A0AAV7M8T0_PLEWA</name>
<evidence type="ECO:0000313" key="1">
    <source>
        <dbReference type="EMBL" id="KAJ1098912.1"/>
    </source>
</evidence>
<dbReference type="AlphaFoldDB" id="A0AAV7M8T0"/>
<gene>
    <name evidence="1" type="ORF">NDU88_004019</name>
</gene>
<accession>A0AAV7M8T0</accession>
<reference evidence="1" key="1">
    <citation type="journal article" date="2022" name="bioRxiv">
        <title>Sequencing and chromosome-scale assembly of the giantPleurodeles waltlgenome.</title>
        <authorList>
            <person name="Brown T."/>
            <person name="Elewa A."/>
            <person name="Iarovenko S."/>
            <person name="Subramanian E."/>
            <person name="Araus A.J."/>
            <person name="Petzold A."/>
            <person name="Susuki M."/>
            <person name="Suzuki K.-i.T."/>
            <person name="Hayashi T."/>
            <person name="Toyoda A."/>
            <person name="Oliveira C."/>
            <person name="Osipova E."/>
            <person name="Leigh N.D."/>
            <person name="Simon A."/>
            <person name="Yun M.H."/>
        </authorList>
    </citation>
    <scope>NUCLEOTIDE SEQUENCE</scope>
    <source>
        <strain evidence="1">20211129_DDA</strain>
        <tissue evidence="1">Liver</tissue>
    </source>
</reference>
<evidence type="ECO:0000313" key="2">
    <source>
        <dbReference type="Proteomes" id="UP001066276"/>
    </source>
</evidence>
<keyword evidence="2" id="KW-1185">Reference proteome</keyword>